<sequence length="187" mass="23153">MRTFFTAALIAAMMAPVSAGAQTRELHRNRQDIRQEQRELRDAWRRGDRRDIREERRDLREARQEYREDRRDYRRDVRDDWRRDRRDDWRDDRRRNWGRDDWRGYRNDHRAVYARGNWRAPFRYQSFRAGTRIAPAYYGGRYAIVSPARYRLPPAYGATRWVRHYDDVLLVDARRGVVLDVIRNFFW</sequence>
<evidence type="ECO:0000313" key="3">
    <source>
        <dbReference type="EMBL" id="NJR79698.1"/>
    </source>
</evidence>
<proteinExistence type="predicted"/>
<feature type="chain" id="PRO_5045853914" evidence="2">
    <location>
        <begin position="22"/>
        <end position="187"/>
    </location>
</feature>
<evidence type="ECO:0000256" key="1">
    <source>
        <dbReference type="SAM" id="Coils"/>
    </source>
</evidence>
<keyword evidence="4" id="KW-1185">Reference proteome</keyword>
<gene>
    <name evidence="3" type="ORF">HBH26_14010</name>
</gene>
<dbReference type="Pfam" id="PF11776">
    <property type="entry name" value="RcnB"/>
    <property type="match status" value="1"/>
</dbReference>
<dbReference type="InterPro" id="IPR024572">
    <property type="entry name" value="RcnB"/>
</dbReference>
<dbReference type="RefSeq" id="WP_168135252.1">
    <property type="nucleotide sequence ID" value="NZ_JAAVJH010000009.1"/>
</dbReference>
<keyword evidence="2" id="KW-0732">Signal</keyword>
<feature type="signal peptide" evidence="2">
    <location>
        <begin position="1"/>
        <end position="21"/>
    </location>
</feature>
<evidence type="ECO:0000256" key="2">
    <source>
        <dbReference type="SAM" id="SignalP"/>
    </source>
</evidence>
<reference evidence="3 4" key="1">
    <citation type="submission" date="2020-03" db="EMBL/GenBank/DDBJ databases">
        <authorList>
            <person name="Wang L."/>
            <person name="He N."/>
            <person name="Li Y."/>
            <person name="Fang Y."/>
            <person name="Zhang F."/>
        </authorList>
    </citation>
    <scope>NUCLEOTIDE SEQUENCE [LARGE SCALE GENOMIC DNA]</scope>
    <source>
        <strain evidence="3 4">36D10-4-7</strain>
    </source>
</reference>
<evidence type="ECO:0000313" key="4">
    <source>
        <dbReference type="Proteomes" id="UP000732399"/>
    </source>
</evidence>
<dbReference type="EMBL" id="JAAVJH010000009">
    <property type="protein sequence ID" value="NJR79698.1"/>
    <property type="molecule type" value="Genomic_DNA"/>
</dbReference>
<feature type="coiled-coil region" evidence="1">
    <location>
        <begin position="45"/>
        <end position="76"/>
    </location>
</feature>
<keyword evidence="1" id="KW-0175">Coiled coil</keyword>
<dbReference type="Gene3D" id="3.10.450.160">
    <property type="entry name" value="inner membrane protein cigr"/>
    <property type="match status" value="1"/>
</dbReference>
<organism evidence="3 4">
    <name type="scientific">Sphingomonas corticis</name>
    <dbReference type="NCBI Taxonomy" id="2722791"/>
    <lineage>
        <taxon>Bacteria</taxon>
        <taxon>Pseudomonadati</taxon>
        <taxon>Pseudomonadota</taxon>
        <taxon>Alphaproteobacteria</taxon>
        <taxon>Sphingomonadales</taxon>
        <taxon>Sphingomonadaceae</taxon>
        <taxon>Sphingomonas</taxon>
    </lineage>
</organism>
<protein>
    <submittedName>
        <fullName evidence="3">RcnB family protein</fullName>
    </submittedName>
</protein>
<name>A0ABX1CSU7_9SPHN</name>
<dbReference type="Proteomes" id="UP000732399">
    <property type="component" value="Unassembled WGS sequence"/>
</dbReference>
<accession>A0ABX1CSU7</accession>
<comment type="caution">
    <text evidence="3">The sequence shown here is derived from an EMBL/GenBank/DDBJ whole genome shotgun (WGS) entry which is preliminary data.</text>
</comment>